<evidence type="ECO:0000256" key="23">
    <source>
        <dbReference type="ARBA" id="ARBA00077072"/>
    </source>
</evidence>
<dbReference type="FunFam" id="3.40.50.300:FF:000146">
    <property type="entry name" value="MAGUK p55 subfamily member 6 isoform X1"/>
    <property type="match status" value="1"/>
</dbReference>
<evidence type="ECO:0000256" key="16">
    <source>
        <dbReference type="ARBA" id="ARBA00022860"/>
    </source>
</evidence>
<evidence type="ECO:0000256" key="15">
    <source>
        <dbReference type="ARBA" id="ARBA00022840"/>
    </source>
</evidence>
<keyword evidence="7" id="KW-1003">Cell membrane</keyword>
<dbReference type="Gene3D" id="3.40.50.300">
    <property type="entry name" value="P-loop containing nucleotide triphosphate hydrolases"/>
    <property type="match status" value="1"/>
</dbReference>
<dbReference type="InterPro" id="IPR035473">
    <property type="entry name" value="CASK_SH3"/>
</dbReference>
<feature type="domain" description="Protein kinase" evidence="28">
    <location>
        <begin position="12"/>
        <end position="276"/>
    </location>
</feature>
<dbReference type="InterPro" id="IPR020590">
    <property type="entry name" value="Guanylate_kinase_CS"/>
</dbReference>
<feature type="transmembrane region" description="Helical" evidence="26">
    <location>
        <begin position="200"/>
        <end position="220"/>
    </location>
</feature>
<evidence type="ECO:0000256" key="22">
    <source>
        <dbReference type="ARBA" id="ARBA00071925"/>
    </source>
</evidence>
<dbReference type="GO" id="GO:0005516">
    <property type="term" value="F:calmodulin binding"/>
    <property type="evidence" value="ECO:0007669"/>
    <property type="project" value="UniProtKB-KW"/>
</dbReference>
<proteinExistence type="inferred from homology"/>
<keyword evidence="13" id="KW-0547">Nucleotide-binding</keyword>
<comment type="similarity">
    <text evidence="4">Belongs to the MAGUK family.</text>
</comment>
<dbReference type="InterPro" id="IPR000719">
    <property type="entry name" value="Prot_kinase_dom"/>
</dbReference>
<dbReference type="PROSITE" id="PS50002">
    <property type="entry name" value="SH3"/>
    <property type="match status" value="1"/>
</dbReference>
<keyword evidence="26" id="KW-1133">Transmembrane helix</keyword>
<evidence type="ECO:0000256" key="14">
    <source>
        <dbReference type="ARBA" id="ARBA00022777"/>
    </source>
</evidence>
<dbReference type="InterPro" id="IPR050716">
    <property type="entry name" value="MAGUK"/>
</dbReference>
<dbReference type="SUPFAM" id="SSF101288">
    <property type="entry name" value="L27 domain"/>
    <property type="match status" value="2"/>
</dbReference>
<evidence type="ECO:0000256" key="20">
    <source>
        <dbReference type="ARBA" id="ARBA00048977"/>
    </source>
</evidence>
<dbReference type="Gene3D" id="1.10.510.10">
    <property type="entry name" value="Transferase(Phosphotransferase) domain 1"/>
    <property type="match status" value="1"/>
</dbReference>
<dbReference type="GeneTree" id="ENSGT00940000155600"/>
<keyword evidence="10" id="KW-0597">Phosphoprotein</keyword>
<feature type="domain" description="L27" evidence="31">
    <location>
        <begin position="402"/>
        <end position="455"/>
    </location>
</feature>
<dbReference type="EC" id="2.7.11.1" evidence="5"/>
<dbReference type="SMART" id="SM00072">
    <property type="entry name" value="GuKc"/>
    <property type="match status" value="1"/>
</dbReference>
<keyword evidence="17 26" id="KW-0472">Membrane</keyword>
<dbReference type="Ensembl" id="ENSPTIT00000020611.1">
    <property type="protein sequence ID" value="ENSPTIP00000016441.1"/>
    <property type="gene ID" value="ENSPTIG00000015082.1"/>
</dbReference>
<accession>A0A8C9KD66</accession>
<dbReference type="InterPro" id="IPR008145">
    <property type="entry name" value="GK/Ca_channel_bsu"/>
</dbReference>
<dbReference type="FunFam" id="2.30.30.40:FF:000080">
    <property type="entry name" value="Peripheral plasma membrane protein CASK isoform X2"/>
    <property type="match status" value="1"/>
</dbReference>
<evidence type="ECO:0000256" key="5">
    <source>
        <dbReference type="ARBA" id="ARBA00012513"/>
    </source>
</evidence>
<dbReference type="PANTHER" id="PTHR23122">
    <property type="entry name" value="MEMBRANE-ASSOCIATED GUANYLATE KINASE MAGUK"/>
    <property type="match status" value="1"/>
</dbReference>
<dbReference type="CDD" id="cd12081">
    <property type="entry name" value="SH3_CASK"/>
    <property type="match status" value="1"/>
</dbReference>
<evidence type="ECO:0000256" key="1">
    <source>
        <dbReference type="ARBA" id="ARBA00004123"/>
    </source>
</evidence>
<evidence type="ECO:0000256" key="2">
    <source>
        <dbReference type="ARBA" id="ARBA00004202"/>
    </source>
</evidence>
<dbReference type="InterPro" id="IPR014775">
    <property type="entry name" value="L27_C"/>
</dbReference>
<evidence type="ECO:0000313" key="32">
    <source>
        <dbReference type="Ensembl" id="ENSPTIP00000016441.1"/>
    </source>
</evidence>
<dbReference type="SMART" id="SM00326">
    <property type="entry name" value="SH3"/>
    <property type="match status" value="1"/>
</dbReference>
<evidence type="ECO:0000256" key="26">
    <source>
        <dbReference type="SAM" id="Phobius"/>
    </source>
</evidence>
<dbReference type="GO" id="GO:0004674">
    <property type="term" value="F:protein serine/threonine kinase activity"/>
    <property type="evidence" value="ECO:0007669"/>
    <property type="project" value="UniProtKB-KW"/>
</dbReference>
<keyword evidence="33" id="KW-1185">Reference proteome</keyword>
<reference evidence="32" key="1">
    <citation type="submission" date="2025-08" db="UniProtKB">
        <authorList>
            <consortium name="Ensembl"/>
        </authorList>
    </citation>
    <scope>IDENTIFICATION</scope>
</reference>
<sequence>MADDDVLFEDVYELCEVIGKGPFSVVRRCINRETGQQFAVKIVDVAKFTSSPGLSTEDLKREASICHMLKHPHIVELLETYSSDGMLYMVFEFMDGADLCFEIVKRADAGFVYSEAVASHYMRQILEALRYCHDNNIIHRDVKPHCVLLASKENSAPVKLGGFGVAIQLGESGLVAGGRVGTPHFMAPEVVKREPYGKPVNVWGCGVILFILLSGCLPFYGTKERLFEGIIKGKYKMNPRQWSHISESAKDLVRRMLMLDPAERITVYEALNHPWLKERDRYAYKIHLPETVEQLRKFNARRKLKGAVLAAVSSHKFNSFYGDPPEELPDFSEDPTSSGLLAAERAVSQVLDSLEEIHALTDCSEKDLDFLHSVFQDQHLHTLLDLYDKINTKSSPQIRNPPSDAVQRAKEVLEEISCYPENNDAKELKRILTQPHFMALLQTHDVVAHEVYSDEALRVTPPPTSPYLNGDSPESANGDMDMENVTRVRLVQFQKNTDEPMGITLKMNELNHCIVARIMHGGMIHRQGTLHVGDEIREINGISVANQTVEQLQKMLREMRGSITFKIVPSYRTQSSSCERDSPSTSRQSPANGHSSTNNSVSIYVRAQFEYDPAKDDLIPCKEAGIRFRVGDIIQIISKDDHNWWQGKLENSKNGTAGLIPSPELQEWRVACIAMEKTKQEQQASCTWFGKKKKQYKDKYLAKHNADLVTYEEVVKLPAFKRKTLVLLGAHGVGRRHIKNTLITKHPDRFAYPIPHTTRPPKKDEENGKNYYFVSHDQMMQDISNNEYLEYGRHEDAMYGTKLETIRKIHEQGLIAILDVEPQALKVLRTAEFAPFVVFIAAPTITPGLNEDESLQRLQKESDILQRTYAHYFDLTIINNEIDETIRHLEEAVELVCTAPQWVPVSWVY</sequence>
<dbReference type="PROSITE" id="PS00856">
    <property type="entry name" value="GUANYLATE_KINASE_1"/>
    <property type="match status" value="1"/>
</dbReference>
<dbReference type="CDD" id="cd10831">
    <property type="entry name" value="PDZ_CASK-like"/>
    <property type="match status" value="1"/>
</dbReference>
<evidence type="ECO:0000259" key="28">
    <source>
        <dbReference type="PROSITE" id="PS50011"/>
    </source>
</evidence>
<dbReference type="GO" id="GO:0005634">
    <property type="term" value="C:nucleus"/>
    <property type="evidence" value="ECO:0007669"/>
    <property type="project" value="UniProtKB-SubCell"/>
</dbReference>
<dbReference type="PROSITE" id="PS50052">
    <property type="entry name" value="GUANYLATE_KINASE_2"/>
    <property type="match status" value="1"/>
</dbReference>
<evidence type="ECO:0000256" key="7">
    <source>
        <dbReference type="ARBA" id="ARBA00022475"/>
    </source>
</evidence>
<evidence type="ECO:0000256" key="13">
    <source>
        <dbReference type="ARBA" id="ARBA00022741"/>
    </source>
</evidence>
<dbReference type="Pfam" id="PF00625">
    <property type="entry name" value="Guanylate_kin"/>
    <property type="match status" value="1"/>
</dbReference>
<dbReference type="FunFam" id="1.10.510.10:FF:000062">
    <property type="entry name" value="peripheral plasma membrane protein CASK isoform X2"/>
    <property type="match status" value="1"/>
</dbReference>
<dbReference type="InterPro" id="IPR001478">
    <property type="entry name" value="PDZ"/>
</dbReference>
<dbReference type="InterPro" id="IPR011009">
    <property type="entry name" value="Kinase-like_dom_sf"/>
</dbReference>
<dbReference type="InterPro" id="IPR027417">
    <property type="entry name" value="P-loop_NTPase"/>
</dbReference>
<evidence type="ECO:0000256" key="21">
    <source>
        <dbReference type="ARBA" id="ARBA00060907"/>
    </source>
</evidence>
<dbReference type="GO" id="GO:0005886">
    <property type="term" value="C:plasma membrane"/>
    <property type="evidence" value="ECO:0007669"/>
    <property type="project" value="UniProtKB-SubCell"/>
</dbReference>
<evidence type="ECO:0000256" key="18">
    <source>
        <dbReference type="ARBA" id="ARBA00023242"/>
    </source>
</evidence>
<evidence type="ECO:0000256" key="24">
    <source>
        <dbReference type="PROSITE-ProRule" id="PRU00192"/>
    </source>
</evidence>
<keyword evidence="9" id="KW-0723">Serine/threonine-protein kinase</keyword>
<evidence type="ECO:0000256" key="3">
    <source>
        <dbReference type="ARBA" id="ARBA00004496"/>
    </source>
</evidence>
<dbReference type="CDD" id="cd14094">
    <property type="entry name" value="STKc_CASK"/>
    <property type="match status" value="1"/>
</dbReference>
<dbReference type="SUPFAM" id="SSF50156">
    <property type="entry name" value="PDZ domain-like"/>
    <property type="match status" value="1"/>
</dbReference>
<protein>
    <recommendedName>
        <fullName evidence="22">Peripheral plasma membrane protein CASK</fullName>
        <ecNumber evidence="5">2.7.11.1</ecNumber>
    </recommendedName>
    <alternativeName>
        <fullName evidence="23">Calcium/calmodulin-dependent serine protein kinase</fullName>
    </alternativeName>
</protein>
<dbReference type="Gene3D" id="2.30.42.10">
    <property type="match status" value="1"/>
</dbReference>
<evidence type="ECO:0000256" key="9">
    <source>
        <dbReference type="ARBA" id="ARBA00022527"/>
    </source>
</evidence>
<dbReference type="PROSITE" id="PS50106">
    <property type="entry name" value="PDZ"/>
    <property type="match status" value="1"/>
</dbReference>
<evidence type="ECO:0000256" key="25">
    <source>
        <dbReference type="SAM" id="MobiDB-lite"/>
    </source>
</evidence>
<dbReference type="Pfam" id="PF00069">
    <property type="entry name" value="Pkinase"/>
    <property type="match status" value="1"/>
</dbReference>
<evidence type="ECO:0000313" key="33">
    <source>
        <dbReference type="Proteomes" id="UP000675900"/>
    </source>
</evidence>
<dbReference type="Gene3D" id="3.30.63.10">
    <property type="entry name" value="Guanylate Kinase phosphate binding domain"/>
    <property type="match status" value="1"/>
</dbReference>
<evidence type="ECO:0000256" key="11">
    <source>
        <dbReference type="ARBA" id="ARBA00022679"/>
    </source>
</evidence>
<feature type="domain" description="Guanylate kinase-like" evidence="29">
    <location>
        <begin position="722"/>
        <end position="894"/>
    </location>
</feature>
<dbReference type="InterPro" id="IPR001452">
    <property type="entry name" value="SH3_domain"/>
</dbReference>
<feature type="domain" description="SH3" evidence="27">
    <location>
        <begin position="600"/>
        <end position="670"/>
    </location>
</feature>
<evidence type="ECO:0000256" key="10">
    <source>
        <dbReference type="ARBA" id="ARBA00022553"/>
    </source>
</evidence>
<evidence type="ECO:0000259" key="29">
    <source>
        <dbReference type="PROSITE" id="PS50052"/>
    </source>
</evidence>
<evidence type="ECO:0000256" key="4">
    <source>
        <dbReference type="ARBA" id="ARBA00007014"/>
    </source>
</evidence>
<dbReference type="SMART" id="SM00569">
    <property type="entry name" value="L27"/>
    <property type="match status" value="2"/>
</dbReference>
<keyword evidence="14" id="KW-0418">Kinase</keyword>
<comment type="subcellular location">
    <subcellularLocation>
        <location evidence="2">Cell membrane</location>
        <topology evidence="2">Peripheral membrane protein</topology>
    </subcellularLocation>
    <subcellularLocation>
        <location evidence="3">Cytoplasm</location>
    </subcellularLocation>
    <subcellularLocation>
        <location evidence="1">Nucleus</location>
    </subcellularLocation>
</comment>
<keyword evidence="26" id="KW-0812">Transmembrane</keyword>
<dbReference type="InterPro" id="IPR008144">
    <property type="entry name" value="Guanylate_kin-like_dom"/>
</dbReference>
<dbReference type="FunFam" id="3.30.200.20:FF:000051">
    <property type="entry name" value="Peripheral plasma membrane protein CASK isoform B"/>
    <property type="match status" value="1"/>
</dbReference>
<dbReference type="PROSITE" id="PS51022">
    <property type="entry name" value="L27"/>
    <property type="match status" value="2"/>
</dbReference>
<feature type="region of interest" description="Disordered" evidence="25">
    <location>
        <begin position="574"/>
        <end position="598"/>
    </location>
</feature>
<feature type="domain" description="L27" evidence="31">
    <location>
        <begin position="343"/>
        <end position="398"/>
    </location>
</feature>
<dbReference type="Pfam" id="PF02828">
    <property type="entry name" value="L27"/>
    <property type="match status" value="2"/>
</dbReference>
<dbReference type="FunFam" id="3.30.63.10:FF:000004">
    <property type="entry name" value="peripheral plasma membrane protein CASK isoform X2"/>
    <property type="match status" value="1"/>
</dbReference>
<evidence type="ECO:0000259" key="30">
    <source>
        <dbReference type="PROSITE" id="PS50106"/>
    </source>
</evidence>
<comment type="catalytic activity">
    <reaction evidence="19">
        <text>L-threonyl-[protein] + ATP = O-phospho-L-threonyl-[protein] + ADP + H(+)</text>
        <dbReference type="Rhea" id="RHEA:46608"/>
        <dbReference type="Rhea" id="RHEA-COMP:11060"/>
        <dbReference type="Rhea" id="RHEA-COMP:11605"/>
        <dbReference type="ChEBI" id="CHEBI:15378"/>
        <dbReference type="ChEBI" id="CHEBI:30013"/>
        <dbReference type="ChEBI" id="CHEBI:30616"/>
        <dbReference type="ChEBI" id="CHEBI:61977"/>
        <dbReference type="ChEBI" id="CHEBI:456216"/>
        <dbReference type="EC" id="2.7.11.1"/>
    </reaction>
</comment>
<evidence type="ECO:0000256" key="12">
    <source>
        <dbReference type="ARBA" id="ARBA00022737"/>
    </source>
</evidence>
<feature type="domain" description="PDZ" evidence="30">
    <location>
        <begin position="490"/>
        <end position="571"/>
    </location>
</feature>
<keyword evidence="6 24" id="KW-0728">SH3 domain</keyword>
<dbReference type="SUPFAM" id="SSF50044">
    <property type="entry name" value="SH3-domain"/>
    <property type="match status" value="1"/>
</dbReference>
<dbReference type="Gene3D" id="3.30.200.20">
    <property type="entry name" value="Phosphorylase Kinase, domain 1"/>
    <property type="match status" value="1"/>
</dbReference>
<comment type="similarity">
    <text evidence="21">In the N-terminal section; belongs to the protein kinase superfamily. CAMK Ser/Thr protein kinase family. CaMK subfamily.</text>
</comment>
<dbReference type="PROSITE" id="PS50011">
    <property type="entry name" value="PROTEIN_KINASE_DOM"/>
    <property type="match status" value="1"/>
</dbReference>
<organism evidence="32 33">
    <name type="scientific">Panthera tigris altaica</name>
    <name type="common">Siberian tiger</name>
    <dbReference type="NCBI Taxonomy" id="74533"/>
    <lineage>
        <taxon>Eukaryota</taxon>
        <taxon>Metazoa</taxon>
        <taxon>Chordata</taxon>
        <taxon>Craniata</taxon>
        <taxon>Vertebrata</taxon>
        <taxon>Euteleostomi</taxon>
        <taxon>Mammalia</taxon>
        <taxon>Eutheria</taxon>
        <taxon>Laurasiatheria</taxon>
        <taxon>Carnivora</taxon>
        <taxon>Feliformia</taxon>
        <taxon>Felidae</taxon>
        <taxon>Pantherinae</taxon>
        <taxon>Panthera</taxon>
    </lineage>
</organism>
<dbReference type="SUPFAM" id="SSF56112">
    <property type="entry name" value="Protein kinase-like (PK-like)"/>
    <property type="match status" value="1"/>
</dbReference>
<keyword evidence="15" id="KW-0067">ATP-binding</keyword>
<dbReference type="SMART" id="SM00228">
    <property type="entry name" value="PDZ"/>
    <property type="match status" value="1"/>
</dbReference>
<dbReference type="Gene3D" id="2.30.30.40">
    <property type="entry name" value="SH3 Domains"/>
    <property type="match status" value="1"/>
</dbReference>
<dbReference type="FunFam" id="2.30.42.10:FF:000016">
    <property type="entry name" value="peripheral plasma membrane protein CASK isoform X2"/>
    <property type="match status" value="1"/>
</dbReference>
<dbReference type="GO" id="GO:0005737">
    <property type="term" value="C:cytoplasm"/>
    <property type="evidence" value="ECO:0007669"/>
    <property type="project" value="UniProtKB-SubCell"/>
</dbReference>
<dbReference type="Gene3D" id="6.10.140.620">
    <property type="match status" value="1"/>
</dbReference>
<evidence type="ECO:0000256" key="8">
    <source>
        <dbReference type="ARBA" id="ARBA00022490"/>
    </source>
</evidence>
<gene>
    <name evidence="32" type="primary">CASK</name>
</gene>
<dbReference type="InterPro" id="IPR004172">
    <property type="entry name" value="L27_dom"/>
</dbReference>
<dbReference type="GO" id="GO:0030054">
    <property type="term" value="C:cell junction"/>
    <property type="evidence" value="ECO:0007669"/>
    <property type="project" value="UniProtKB-ARBA"/>
</dbReference>
<keyword evidence="11" id="KW-0808">Transferase</keyword>
<dbReference type="Pfam" id="PF00595">
    <property type="entry name" value="PDZ"/>
    <property type="match status" value="1"/>
</dbReference>
<name>A0A8C9KD66_PANTA</name>
<evidence type="ECO:0000256" key="17">
    <source>
        <dbReference type="ARBA" id="ARBA00023136"/>
    </source>
</evidence>
<keyword evidence="16" id="KW-0112">Calmodulin-binding</keyword>
<comment type="catalytic activity">
    <reaction evidence="20">
        <text>L-seryl-[protein] + ATP = O-phospho-L-seryl-[protein] + ADP + H(+)</text>
        <dbReference type="Rhea" id="RHEA:17989"/>
        <dbReference type="Rhea" id="RHEA-COMP:9863"/>
        <dbReference type="Rhea" id="RHEA-COMP:11604"/>
        <dbReference type="ChEBI" id="CHEBI:15378"/>
        <dbReference type="ChEBI" id="CHEBI:29999"/>
        <dbReference type="ChEBI" id="CHEBI:30616"/>
        <dbReference type="ChEBI" id="CHEBI:83421"/>
        <dbReference type="ChEBI" id="CHEBI:456216"/>
        <dbReference type="EC" id="2.7.11.1"/>
    </reaction>
    <physiologicalReaction direction="left-to-right" evidence="20">
        <dbReference type="Rhea" id="RHEA:17990"/>
    </physiologicalReaction>
</comment>
<dbReference type="GO" id="GO:0005524">
    <property type="term" value="F:ATP binding"/>
    <property type="evidence" value="ECO:0007669"/>
    <property type="project" value="UniProtKB-KW"/>
</dbReference>
<dbReference type="Proteomes" id="UP000675900">
    <property type="component" value="Unassembled WGS sequence"/>
</dbReference>
<dbReference type="CDD" id="cd00071">
    <property type="entry name" value="GMPK"/>
    <property type="match status" value="1"/>
</dbReference>
<dbReference type="InterPro" id="IPR036028">
    <property type="entry name" value="SH3-like_dom_sf"/>
</dbReference>
<dbReference type="InterPro" id="IPR036892">
    <property type="entry name" value="L27_dom_sf"/>
</dbReference>
<dbReference type="SUPFAM" id="SSF52540">
    <property type="entry name" value="P-loop containing nucleoside triphosphate hydrolases"/>
    <property type="match status" value="1"/>
</dbReference>
<keyword evidence="8" id="KW-0963">Cytoplasm</keyword>
<keyword evidence="18" id="KW-0539">Nucleus</keyword>
<dbReference type="InterPro" id="IPR036034">
    <property type="entry name" value="PDZ_sf"/>
</dbReference>
<dbReference type="Gene3D" id="1.10.287.650">
    <property type="entry name" value="L27 domain"/>
    <property type="match status" value="2"/>
</dbReference>
<evidence type="ECO:0000259" key="27">
    <source>
        <dbReference type="PROSITE" id="PS50002"/>
    </source>
</evidence>
<reference evidence="32" key="2">
    <citation type="submission" date="2025-09" db="UniProtKB">
        <authorList>
            <consortium name="Ensembl"/>
        </authorList>
    </citation>
    <scope>IDENTIFICATION</scope>
</reference>
<keyword evidence="12" id="KW-0677">Repeat</keyword>
<dbReference type="Pfam" id="PF07653">
    <property type="entry name" value="SH3_2"/>
    <property type="match status" value="1"/>
</dbReference>
<evidence type="ECO:0000256" key="19">
    <source>
        <dbReference type="ARBA" id="ARBA00047899"/>
    </source>
</evidence>
<evidence type="ECO:0000259" key="31">
    <source>
        <dbReference type="PROSITE" id="PS51022"/>
    </source>
</evidence>
<dbReference type="AlphaFoldDB" id="A0A8C9KD66"/>
<evidence type="ECO:0000256" key="6">
    <source>
        <dbReference type="ARBA" id="ARBA00022443"/>
    </source>
</evidence>